<sequence length="181" mass="19920">MDSLVSPQLRRLRVHSHVHQKAHVYASELLRGPITGRIQSKNACAEGFQSGPKSWTQGVDPSRGPKSWTQGVDPRRGPKAWTQVVDPSRGPKSWTQVVDPLLESNNQEDSDSITGATGDSYMIRLVAVIPMHCDTIQDVDLCHASAHDVDVCLTRHAEGDAPVMIRDGIAQFKDFGRDCVK</sequence>
<evidence type="ECO:0000256" key="1">
    <source>
        <dbReference type="SAM" id="MobiDB-lite"/>
    </source>
</evidence>
<organism evidence="2 3">
    <name type="scientific">Liparis tanakae</name>
    <name type="common">Tanaka's snailfish</name>
    <dbReference type="NCBI Taxonomy" id="230148"/>
    <lineage>
        <taxon>Eukaryota</taxon>
        <taxon>Metazoa</taxon>
        <taxon>Chordata</taxon>
        <taxon>Craniata</taxon>
        <taxon>Vertebrata</taxon>
        <taxon>Euteleostomi</taxon>
        <taxon>Actinopterygii</taxon>
        <taxon>Neopterygii</taxon>
        <taxon>Teleostei</taxon>
        <taxon>Neoteleostei</taxon>
        <taxon>Acanthomorphata</taxon>
        <taxon>Eupercaria</taxon>
        <taxon>Perciformes</taxon>
        <taxon>Cottioidei</taxon>
        <taxon>Cottales</taxon>
        <taxon>Liparidae</taxon>
        <taxon>Liparis</taxon>
    </lineage>
</organism>
<evidence type="ECO:0000313" key="2">
    <source>
        <dbReference type="EMBL" id="TNN80650.1"/>
    </source>
</evidence>
<feature type="region of interest" description="Disordered" evidence="1">
    <location>
        <begin position="46"/>
        <end position="92"/>
    </location>
</feature>
<protein>
    <submittedName>
        <fullName evidence="2">Uncharacterized protein</fullName>
    </submittedName>
</protein>
<keyword evidence="3" id="KW-1185">Reference proteome</keyword>
<dbReference type="Proteomes" id="UP000314294">
    <property type="component" value="Unassembled WGS sequence"/>
</dbReference>
<name>A0A4Z2IRL0_9TELE</name>
<dbReference type="EMBL" id="SRLO01000053">
    <property type="protein sequence ID" value="TNN80650.1"/>
    <property type="molecule type" value="Genomic_DNA"/>
</dbReference>
<evidence type="ECO:0000313" key="3">
    <source>
        <dbReference type="Proteomes" id="UP000314294"/>
    </source>
</evidence>
<dbReference type="AlphaFoldDB" id="A0A4Z2IRL0"/>
<comment type="caution">
    <text evidence="2">The sequence shown here is derived from an EMBL/GenBank/DDBJ whole genome shotgun (WGS) entry which is preliminary data.</text>
</comment>
<gene>
    <name evidence="2" type="ORF">EYF80_009158</name>
</gene>
<proteinExistence type="predicted"/>
<reference evidence="2 3" key="1">
    <citation type="submission" date="2019-03" db="EMBL/GenBank/DDBJ databases">
        <title>First draft genome of Liparis tanakae, snailfish: a comprehensive survey of snailfish specific genes.</title>
        <authorList>
            <person name="Kim W."/>
            <person name="Song I."/>
            <person name="Jeong J.-H."/>
            <person name="Kim D."/>
            <person name="Kim S."/>
            <person name="Ryu S."/>
            <person name="Song J.Y."/>
            <person name="Lee S.K."/>
        </authorList>
    </citation>
    <scope>NUCLEOTIDE SEQUENCE [LARGE SCALE GENOMIC DNA]</scope>
    <source>
        <tissue evidence="2">Muscle</tissue>
    </source>
</reference>
<accession>A0A4Z2IRL0</accession>